<accession>A0AAD8C7Y7</accession>
<keyword evidence="2" id="KW-1185">Reference proteome</keyword>
<reference evidence="1" key="1">
    <citation type="journal article" date="2023" name="PLoS Negl. Trop. Dis.">
        <title>A genome sequence for Biomphalaria pfeifferi, the major vector snail for the human-infecting parasite Schistosoma mansoni.</title>
        <authorList>
            <person name="Bu L."/>
            <person name="Lu L."/>
            <person name="Laidemitt M.R."/>
            <person name="Zhang S.M."/>
            <person name="Mutuku M."/>
            <person name="Mkoji G."/>
            <person name="Steinauer M."/>
            <person name="Loker E.S."/>
        </authorList>
    </citation>
    <scope>NUCLEOTIDE SEQUENCE</scope>
    <source>
        <strain evidence="1">KasaAsao</strain>
    </source>
</reference>
<reference evidence="1" key="2">
    <citation type="submission" date="2023-04" db="EMBL/GenBank/DDBJ databases">
        <authorList>
            <person name="Bu L."/>
            <person name="Lu L."/>
            <person name="Laidemitt M.R."/>
            <person name="Zhang S.M."/>
            <person name="Mutuku M."/>
            <person name="Mkoji G."/>
            <person name="Steinauer M."/>
            <person name="Loker E.S."/>
        </authorList>
    </citation>
    <scope>NUCLEOTIDE SEQUENCE</scope>
    <source>
        <strain evidence="1">KasaAsao</strain>
        <tissue evidence="1">Whole Snail</tissue>
    </source>
</reference>
<sequence>MRFMQNVWQRNNQRTALWLSAGQRIFHKTSIKRVSSQEQTGQLEKEKTTPEEITADGFVGNRLPVVCGSH</sequence>
<comment type="caution">
    <text evidence="1">The sequence shown here is derived from an EMBL/GenBank/DDBJ whole genome shotgun (WGS) entry which is preliminary data.</text>
</comment>
<gene>
    <name evidence="1" type="ORF">Bpfe_003352</name>
</gene>
<name>A0AAD8C7Y7_BIOPF</name>
<evidence type="ECO:0000313" key="2">
    <source>
        <dbReference type="Proteomes" id="UP001233172"/>
    </source>
</evidence>
<dbReference type="AlphaFoldDB" id="A0AAD8C7Y7"/>
<evidence type="ECO:0000313" key="1">
    <source>
        <dbReference type="EMBL" id="KAK0067254.1"/>
    </source>
</evidence>
<organism evidence="1 2">
    <name type="scientific">Biomphalaria pfeifferi</name>
    <name type="common">Bloodfluke planorb</name>
    <name type="synonym">Freshwater snail</name>
    <dbReference type="NCBI Taxonomy" id="112525"/>
    <lineage>
        <taxon>Eukaryota</taxon>
        <taxon>Metazoa</taxon>
        <taxon>Spiralia</taxon>
        <taxon>Lophotrochozoa</taxon>
        <taxon>Mollusca</taxon>
        <taxon>Gastropoda</taxon>
        <taxon>Heterobranchia</taxon>
        <taxon>Euthyneura</taxon>
        <taxon>Panpulmonata</taxon>
        <taxon>Hygrophila</taxon>
        <taxon>Lymnaeoidea</taxon>
        <taxon>Planorbidae</taxon>
        <taxon>Biomphalaria</taxon>
    </lineage>
</organism>
<dbReference type="EMBL" id="JASAOG010000008">
    <property type="protein sequence ID" value="KAK0067254.1"/>
    <property type="molecule type" value="Genomic_DNA"/>
</dbReference>
<proteinExistence type="predicted"/>
<protein>
    <submittedName>
        <fullName evidence="1">Uncharacterized protein</fullName>
    </submittedName>
</protein>
<dbReference type="Proteomes" id="UP001233172">
    <property type="component" value="Unassembled WGS sequence"/>
</dbReference>